<reference evidence="1 2" key="1">
    <citation type="submission" date="2019-06" db="EMBL/GenBank/DDBJ databases">
        <title>Genomic Encyclopedia of Archaeal and Bacterial Type Strains, Phase II (KMG-II): from individual species to whole genera.</title>
        <authorList>
            <person name="Goeker M."/>
        </authorList>
    </citation>
    <scope>NUCLEOTIDE SEQUENCE [LARGE SCALE GENOMIC DNA]</scope>
    <source>
        <strain evidence="1 2">DSM 24789</strain>
    </source>
</reference>
<name>A0A543G794_9FLAO</name>
<evidence type="ECO:0000313" key="1">
    <source>
        <dbReference type="EMBL" id="TQM41960.1"/>
    </source>
</evidence>
<dbReference type="EMBL" id="VFPJ01000001">
    <property type="protein sequence ID" value="TQM41960.1"/>
    <property type="molecule type" value="Genomic_DNA"/>
</dbReference>
<accession>A0A543G794</accession>
<dbReference type="Proteomes" id="UP000320773">
    <property type="component" value="Unassembled WGS sequence"/>
</dbReference>
<sequence length="181" mass="21424">MNFRNYKLILTFFLFSINLFSQQNENKLFKTSKISFVVKSDSINLDEFNEIIMIPGGRMFRKYFEKIGYFKNAYDYDTFKKVLKNENLKEDNGEPLVFNDYLKVYKKYKPYLVLNLKMGKNNVVELILSKPDIGEIFIVRNVSHTNVIGISAGTTQVYEDTWDSMMNEIVNYIRMNSKTYK</sequence>
<comment type="caution">
    <text evidence="1">The sequence shown here is derived from an EMBL/GenBank/DDBJ whole genome shotgun (WGS) entry which is preliminary data.</text>
</comment>
<proteinExistence type="predicted"/>
<dbReference type="AlphaFoldDB" id="A0A543G794"/>
<organism evidence="1 2">
    <name type="scientific">Flavobacterium branchiophilum</name>
    <dbReference type="NCBI Taxonomy" id="55197"/>
    <lineage>
        <taxon>Bacteria</taxon>
        <taxon>Pseudomonadati</taxon>
        <taxon>Bacteroidota</taxon>
        <taxon>Flavobacteriia</taxon>
        <taxon>Flavobacteriales</taxon>
        <taxon>Flavobacteriaceae</taxon>
        <taxon>Flavobacterium</taxon>
    </lineage>
</organism>
<gene>
    <name evidence="1" type="ORF">BC670_2978</name>
</gene>
<dbReference type="RefSeq" id="WP_089080961.1">
    <property type="nucleotide sequence ID" value="NZ_VFPJ01000001.1"/>
</dbReference>
<protein>
    <submittedName>
        <fullName evidence="1">Uncharacterized protein</fullName>
    </submittedName>
</protein>
<evidence type="ECO:0000313" key="2">
    <source>
        <dbReference type="Proteomes" id="UP000320773"/>
    </source>
</evidence>